<dbReference type="GO" id="GO:0051539">
    <property type="term" value="F:4 iron, 4 sulfur cluster binding"/>
    <property type="evidence" value="ECO:0007669"/>
    <property type="project" value="UniProtKB-KW"/>
</dbReference>
<evidence type="ECO:0000256" key="4">
    <source>
        <dbReference type="ARBA" id="ARBA00023004"/>
    </source>
</evidence>
<dbReference type="Gene3D" id="3.20.20.70">
    <property type="entry name" value="Aldolase class I"/>
    <property type="match status" value="1"/>
</dbReference>
<dbReference type="InterPro" id="IPR034466">
    <property type="entry name" value="Methyltransferase_Class_B"/>
</dbReference>
<protein>
    <submittedName>
        <fullName evidence="7">Radical SAM domain protein</fullName>
    </submittedName>
</protein>
<proteinExistence type="predicted"/>
<dbReference type="OrthoDB" id="9804952at2"/>
<dbReference type="InterPro" id="IPR051198">
    <property type="entry name" value="BchE-like"/>
</dbReference>
<organism evidence="7 8">
    <name type="scientific">Solidesulfovibrio fructosivorans JJ]</name>
    <dbReference type="NCBI Taxonomy" id="596151"/>
    <lineage>
        <taxon>Bacteria</taxon>
        <taxon>Pseudomonadati</taxon>
        <taxon>Thermodesulfobacteriota</taxon>
        <taxon>Desulfovibrionia</taxon>
        <taxon>Desulfovibrionales</taxon>
        <taxon>Desulfovibrionaceae</taxon>
        <taxon>Solidesulfovibrio</taxon>
    </lineage>
</organism>
<evidence type="ECO:0000256" key="5">
    <source>
        <dbReference type="ARBA" id="ARBA00023014"/>
    </source>
</evidence>
<evidence type="ECO:0000259" key="6">
    <source>
        <dbReference type="PROSITE" id="PS51332"/>
    </source>
</evidence>
<dbReference type="GO" id="GO:0046872">
    <property type="term" value="F:metal ion binding"/>
    <property type="evidence" value="ECO:0007669"/>
    <property type="project" value="UniProtKB-KW"/>
</dbReference>
<feature type="domain" description="B12-binding" evidence="6">
    <location>
        <begin position="2"/>
        <end position="145"/>
    </location>
</feature>
<evidence type="ECO:0000256" key="1">
    <source>
        <dbReference type="ARBA" id="ARBA00001966"/>
    </source>
</evidence>
<sequence>MRVLLVQSWLGGDGPPVYPVGLACLAASLPGHAVACFDPNVAAEPMAELAAKVRAFAPDVVGVSLRNIDSTNTRVNVSYLPPFGAVLETVRRDFSGPLVVGGSGFSMFAARIMETHPAIDYGVYLEGELSFAALIDALAAGEQGDPAAVPSVYVRDADGAARLTSPAAPGGKVDLAGLPEPDFSVLPLAPYAAVPWGVGVETKRGCALSCLYCPYGFLNGRAYRKKDPKRVAESLYRLEHEQGLSRFTFLDSVFNVPAEHAKNVMRAMIARGVGLSWSAWFTERGLDREFLELARDAGCDTVIFSPDAYGESALKKLGKAVTVAEINAAYGLVRDMGCFEVSYNFFKNPPGQTLFAAAGMLAFLFRAKRQMGRRAHFEINTLRVEPHTALAELAAREGLIEPGADLLAPVTYSQQKTLYLDKFFNLLLRAAGK</sequence>
<dbReference type="Gene3D" id="3.40.50.280">
    <property type="entry name" value="Cobalamin-binding domain"/>
    <property type="match status" value="1"/>
</dbReference>
<keyword evidence="8" id="KW-1185">Reference proteome</keyword>
<dbReference type="Pfam" id="PF02310">
    <property type="entry name" value="B12-binding"/>
    <property type="match status" value="1"/>
</dbReference>
<dbReference type="PROSITE" id="PS51332">
    <property type="entry name" value="B12_BINDING"/>
    <property type="match status" value="1"/>
</dbReference>
<dbReference type="SUPFAM" id="SSF102114">
    <property type="entry name" value="Radical SAM enzymes"/>
    <property type="match status" value="1"/>
</dbReference>
<dbReference type="PROSITE" id="PS51257">
    <property type="entry name" value="PROKAR_LIPOPROTEIN"/>
    <property type="match status" value="1"/>
</dbReference>
<dbReference type="SFLD" id="SFLDS00029">
    <property type="entry name" value="Radical_SAM"/>
    <property type="match status" value="1"/>
</dbReference>
<dbReference type="Pfam" id="PF04055">
    <property type="entry name" value="Radical_SAM"/>
    <property type="match status" value="1"/>
</dbReference>
<dbReference type="EMBL" id="AECZ01000017">
    <property type="protein sequence ID" value="EFL50702.1"/>
    <property type="molecule type" value="Genomic_DNA"/>
</dbReference>
<comment type="caution">
    <text evidence="7">The sequence shown here is derived from an EMBL/GenBank/DDBJ whole genome shotgun (WGS) entry which is preliminary data.</text>
</comment>
<dbReference type="InterPro" id="IPR007197">
    <property type="entry name" value="rSAM"/>
</dbReference>
<name>E1JYC8_SOLFR</name>
<accession>E1JYC8</accession>
<keyword evidence="4" id="KW-0408">Iron</keyword>
<dbReference type="eggNOG" id="COG1032">
    <property type="taxonomic scope" value="Bacteria"/>
</dbReference>
<dbReference type="STRING" id="596151.DesfrDRAFT_2643"/>
<dbReference type="GO" id="GO:0005829">
    <property type="term" value="C:cytosol"/>
    <property type="evidence" value="ECO:0007669"/>
    <property type="project" value="TreeGrafter"/>
</dbReference>
<dbReference type="Proteomes" id="UP000006250">
    <property type="component" value="Unassembled WGS sequence"/>
</dbReference>
<dbReference type="PANTHER" id="PTHR43409">
    <property type="entry name" value="ANAEROBIC MAGNESIUM-PROTOPORPHYRIN IX MONOMETHYL ESTER CYCLASE-RELATED"/>
    <property type="match status" value="1"/>
</dbReference>
<dbReference type="SFLD" id="SFLDG01123">
    <property type="entry name" value="methyltransferase_(Class_B)"/>
    <property type="match status" value="1"/>
</dbReference>
<dbReference type="InterPro" id="IPR013785">
    <property type="entry name" value="Aldolase_TIM"/>
</dbReference>
<evidence type="ECO:0000313" key="7">
    <source>
        <dbReference type="EMBL" id="EFL50702.1"/>
    </source>
</evidence>
<dbReference type="AlphaFoldDB" id="E1JYC8"/>
<evidence type="ECO:0000256" key="3">
    <source>
        <dbReference type="ARBA" id="ARBA00022723"/>
    </source>
</evidence>
<dbReference type="SMART" id="SM00729">
    <property type="entry name" value="Elp3"/>
    <property type="match status" value="1"/>
</dbReference>
<dbReference type="SFLD" id="SFLDG01082">
    <property type="entry name" value="B12-binding_domain_containing"/>
    <property type="match status" value="1"/>
</dbReference>
<evidence type="ECO:0000313" key="8">
    <source>
        <dbReference type="Proteomes" id="UP000006250"/>
    </source>
</evidence>
<dbReference type="InterPro" id="IPR006638">
    <property type="entry name" value="Elp3/MiaA/NifB-like_rSAM"/>
</dbReference>
<keyword evidence="2" id="KW-0949">S-adenosyl-L-methionine</keyword>
<dbReference type="PANTHER" id="PTHR43409:SF16">
    <property type="entry name" value="SLR0320 PROTEIN"/>
    <property type="match status" value="1"/>
</dbReference>
<dbReference type="GO" id="GO:0003824">
    <property type="term" value="F:catalytic activity"/>
    <property type="evidence" value="ECO:0007669"/>
    <property type="project" value="InterPro"/>
</dbReference>
<dbReference type="GO" id="GO:0031419">
    <property type="term" value="F:cobalamin binding"/>
    <property type="evidence" value="ECO:0007669"/>
    <property type="project" value="InterPro"/>
</dbReference>
<gene>
    <name evidence="7" type="ORF">DesfrDRAFT_2643</name>
</gene>
<comment type="cofactor">
    <cofactor evidence="1">
        <name>[4Fe-4S] cluster</name>
        <dbReference type="ChEBI" id="CHEBI:49883"/>
    </cofactor>
</comment>
<evidence type="ECO:0000256" key="2">
    <source>
        <dbReference type="ARBA" id="ARBA00022691"/>
    </source>
</evidence>
<keyword evidence="3" id="KW-0479">Metal-binding</keyword>
<dbReference type="RefSeq" id="WP_005994575.1">
    <property type="nucleotide sequence ID" value="NZ_AECZ01000017.1"/>
</dbReference>
<dbReference type="InterPro" id="IPR058240">
    <property type="entry name" value="rSAM_sf"/>
</dbReference>
<dbReference type="InterPro" id="IPR006158">
    <property type="entry name" value="Cobalamin-bd"/>
</dbReference>
<reference evidence="7 8" key="1">
    <citation type="submission" date="2010-08" db="EMBL/GenBank/DDBJ databases">
        <title>The draft genome of Desulfovibrio fructosovorans JJ.</title>
        <authorList>
            <consortium name="US DOE Joint Genome Institute (JGI-PGF)"/>
            <person name="Lucas S."/>
            <person name="Copeland A."/>
            <person name="Lapidus A."/>
            <person name="Cheng J.-F."/>
            <person name="Bruce D."/>
            <person name="Goodwin L."/>
            <person name="Pitluck S."/>
            <person name="Land M.L."/>
            <person name="Hauser L."/>
            <person name="Chang Y.-J."/>
            <person name="Jeffries C."/>
            <person name="Wall J.D."/>
            <person name="Stahl D.A."/>
            <person name="Arkin A.P."/>
            <person name="Dehal P."/>
            <person name="Stolyar S.M."/>
            <person name="Hazen T.C."/>
            <person name="Woyke T.J."/>
        </authorList>
    </citation>
    <scope>NUCLEOTIDE SEQUENCE [LARGE SCALE GENOMIC DNA]</scope>
    <source>
        <strain evidence="7 8">JJ</strain>
    </source>
</reference>
<keyword evidence="5" id="KW-0411">Iron-sulfur</keyword>